<dbReference type="SUPFAM" id="SSF52540">
    <property type="entry name" value="P-loop containing nucleoside triphosphate hydrolases"/>
    <property type="match status" value="1"/>
</dbReference>
<keyword evidence="4" id="KW-1185">Reference proteome</keyword>
<name>A0A2H3P9T1_9BACT</name>
<organism evidence="3 4">
    <name type="scientific">Longimonas halophila</name>
    <dbReference type="NCBI Taxonomy" id="1469170"/>
    <lineage>
        <taxon>Bacteria</taxon>
        <taxon>Pseudomonadati</taxon>
        <taxon>Rhodothermota</taxon>
        <taxon>Rhodothermia</taxon>
        <taxon>Rhodothermales</taxon>
        <taxon>Salisaetaceae</taxon>
        <taxon>Longimonas</taxon>
    </lineage>
</organism>
<gene>
    <name evidence="3" type="ORF">CRI93_03330</name>
</gene>
<dbReference type="OrthoDB" id="9762792at2"/>
<evidence type="ECO:0000259" key="2">
    <source>
        <dbReference type="Pfam" id="PF12705"/>
    </source>
</evidence>
<dbReference type="SUPFAM" id="SSF52980">
    <property type="entry name" value="Restriction endonuclease-like"/>
    <property type="match status" value="1"/>
</dbReference>
<dbReference type="Proteomes" id="UP000221024">
    <property type="component" value="Unassembled WGS sequence"/>
</dbReference>
<proteinExistence type="predicted"/>
<protein>
    <recommendedName>
        <fullName evidence="2">PD-(D/E)XK endonuclease-like domain-containing protein</fullName>
    </recommendedName>
</protein>
<evidence type="ECO:0000313" key="3">
    <source>
        <dbReference type="EMBL" id="PEN08801.1"/>
    </source>
</evidence>
<evidence type="ECO:0000256" key="1">
    <source>
        <dbReference type="SAM" id="MobiDB-lite"/>
    </source>
</evidence>
<dbReference type="InterPro" id="IPR038726">
    <property type="entry name" value="PDDEXK_AddAB-type"/>
</dbReference>
<dbReference type="InterPro" id="IPR011335">
    <property type="entry name" value="Restrct_endonuc-II-like"/>
</dbReference>
<dbReference type="Gene3D" id="3.90.320.10">
    <property type="match status" value="1"/>
</dbReference>
<comment type="caution">
    <text evidence="3">The sequence shown here is derived from an EMBL/GenBank/DDBJ whole genome shotgun (WGS) entry which is preliminary data.</text>
</comment>
<sequence>MRSASRTEPASLRVRSRKRSTAARTGRPLSVRGAACISVPAVVLPIPLHLPMNDSSQPDRSPLLHHLHALLEAAPGTHTVVFVAQKQLGNALRRAVGRLGPVLGLRCTTVEDYAKRLAKADLLYLALSGTNQLDVDLPDTKRPLLSGIDQMLAAYAVDQLPVETRNQLLQGSTTARLSGSLAKTFSELRKHGVQPEAYQQALKAADKSTAQQEAQAKAYQYYVGALTENKYYDDADILQHAIALVQENTVHEPRQSQYAILDDVDVPGYARKLVEALTAASPHPLRRLGQEHPTKQAPVLSAAKVFPDAPLPARPKVGPTAQAVHASERGAAGNGTGTLYQPEALRFCTTVGRAEEVRTVFRDIQQRGLKFDQVEIAFTATDPYLSIIEQQAQRHGIGITLSTGRHLHETRPGQALLEYLDWLAGPQEAAPFIHMLRAGHLTLRRNKGLTWSDAKVATWLAEHTYKPGVPSLLNGVERRIQHAEEQDYTNDAQIGQWKHLYKSLYNLLEDLPSGLSDVRTMAKHCETFLTQYGPTDKPGDPASAALTFDEKARGRILQYLNKLKRSEGDVYRDSPIRLADYIRTWVREKFIDARHPQPGEVHVVPLQTVGYANRPHLYVVGMDAESLSVTLSDDPLLSDADRRRLNEHEQITLPLTANRRQEEDWRVRQALLRHHGDATFVMHRFDLRSSEERFPSTLYLQLRTVVQAALGHAPEQHHALTVSDAQDTLDALDAWGLTEQALSDAKRGIESAPDYLTRTAPHILHGRAAEEACASDEVTAYDGLLQDPPYPKLDLLDPDTDTIASASRLEMFARTPYLYFVKYVLEAEPLDEPALDDEDWLDPLTRGTILHRTYELFLNPEDGGLGRMPTLDDEQVLWDAFETAFEEATQQRGTPPNEQVEAAAREGLRADVNAFLRADAARGTDHPDLEPKRFEWSFGNRPRDEHPEVELATERGTLRLRGAVDRIDHLNGDALIWDYKTGGMRDYDPLDGLRNKRWSLQWMLYARAVEEALGLSVSRSGYYFATARQMGRTVAYPPDSTGDSHPDTYREDLQRILNTLSEMAREGVFAPSGDSLKQSDWRYNYTPLVYDRRTRRDEIQAKPWPDNLPHLHHD</sequence>
<dbReference type="AlphaFoldDB" id="A0A2H3P9T1"/>
<dbReference type="Pfam" id="PF12705">
    <property type="entry name" value="PDDEXK_1"/>
    <property type="match status" value="1"/>
</dbReference>
<dbReference type="Gene3D" id="3.40.50.300">
    <property type="entry name" value="P-loop containing nucleotide triphosphate hydrolases"/>
    <property type="match status" value="1"/>
</dbReference>
<dbReference type="InterPro" id="IPR027417">
    <property type="entry name" value="P-loop_NTPase"/>
</dbReference>
<dbReference type="EMBL" id="PDEP01000002">
    <property type="protein sequence ID" value="PEN08801.1"/>
    <property type="molecule type" value="Genomic_DNA"/>
</dbReference>
<evidence type="ECO:0000313" key="4">
    <source>
        <dbReference type="Proteomes" id="UP000221024"/>
    </source>
</evidence>
<feature type="domain" description="PD-(D/E)XK endonuclease-like" evidence="2">
    <location>
        <begin position="805"/>
        <end position="1071"/>
    </location>
</feature>
<feature type="region of interest" description="Disordered" evidence="1">
    <location>
        <begin position="1"/>
        <end position="27"/>
    </location>
</feature>
<dbReference type="InterPro" id="IPR011604">
    <property type="entry name" value="PDDEXK-like_dom_sf"/>
</dbReference>
<reference evidence="3 4" key="1">
    <citation type="submission" date="2017-10" db="EMBL/GenBank/DDBJ databases">
        <title>Draft genome of Longimonas halophila.</title>
        <authorList>
            <person name="Goh K.M."/>
            <person name="Shamsir M.S."/>
            <person name="Lim S.W."/>
        </authorList>
    </citation>
    <scope>NUCLEOTIDE SEQUENCE [LARGE SCALE GENOMIC DNA]</scope>
    <source>
        <strain evidence="3 4">KCTC 42399</strain>
    </source>
</reference>
<accession>A0A2H3P9T1</accession>